<evidence type="ECO:0000256" key="5">
    <source>
        <dbReference type="ARBA" id="ARBA00023054"/>
    </source>
</evidence>
<feature type="coiled-coil region" evidence="8">
    <location>
        <begin position="240"/>
        <end position="300"/>
    </location>
</feature>
<evidence type="ECO:0008006" key="13">
    <source>
        <dbReference type="Google" id="ProtNLM"/>
    </source>
</evidence>
<dbReference type="OrthoDB" id="5424147at2759"/>
<feature type="compositionally biased region" description="Polar residues" evidence="9">
    <location>
        <begin position="101"/>
        <end position="116"/>
    </location>
</feature>
<dbReference type="Proteomes" id="UP000053317">
    <property type="component" value="Unassembled WGS sequence"/>
</dbReference>
<dbReference type="PANTHER" id="PTHR14360">
    <property type="entry name" value="PROTEIN FMP32, MITOCHONDRIAL"/>
    <property type="match status" value="1"/>
</dbReference>
<dbReference type="Pfam" id="PF07798">
    <property type="entry name" value="CCDC90-like"/>
    <property type="match status" value="1"/>
</dbReference>
<organism evidence="11 12">
    <name type="scientific">Phaeomoniella chlamydospora</name>
    <name type="common">Phaeoacremonium chlamydosporum</name>
    <dbReference type="NCBI Taxonomy" id="158046"/>
    <lineage>
        <taxon>Eukaryota</taxon>
        <taxon>Fungi</taxon>
        <taxon>Dikarya</taxon>
        <taxon>Ascomycota</taxon>
        <taxon>Pezizomycotina</taxon>
        <taxon>Eurotiomycetes</taxon>
        <taxon>Chaetothyriomycetidae</taxon>
        <taxon>Phaeomoniellales</taxon>
        <taxon>Phaeomoniellaceae</taxon>
        <taxon>Phaeomoniella</taxon>
    </lineage>
</organism>
<dbReference type="AlphaFoldDB" id="A0A0G2FV19"/>
<name>A0A0G2FV19_PHACM</name>
<dbReference type="Gene3D" id="1.20.5.340">
    <property type="match status" value="1"/>
</dbReference>
<feature type="compositionally biased region" description="Basic and acidic residues" evidence="9">
    <location>
        <begin position="118"/>
        <end position="131"/>
    </location>
</feature>
<evidence type="ECO:0000256" key="3">
    <source>
        <dbReference type="ARBA" id="ARBA00022692"/>
    </source>
</evidence>
<sequence>MSIPAPRLFLSTLVRQCKPKTRTSVRQPKLQRPSPTRNVHATHGFWQESYAQRYGPANEPRVPPPSNPDKSLPDPDELKAQPETGEKHDQKAEPGEKAIGQHQQESSSENVEATSESEGEHERRDFEETKRSGTPLDIVLKTPPPSVQNEDGHKHPHLAPSPYIHHFDTYSLVRDLAKGGYTDAQAVTTMKAIRTMLAYNLDVARESLVSKSDVENETYLFRAACSELRTSLQSSRQTEMQKQRSQRAQVQHEYDILNQKMTQDMLTLREDLKALFNDRKMASQEEKRRLDAKIQQLNYEITVTLNSDSKSQVEGLRWVLTRRAALAIGAAAFMIIGFLNYSSHVNREREEAEKRHRAAREAAERAQTEAKYTVSSRDQGMQTEANFQESLG</sequence>
<evidence type="ECO:0000256" key="8">
    <source>
        <dbReference type="SAM" id="Coils"/>
    </source>
</evidence>
<proteinExistence type="predicted"/>
<evidence type="ECO:0000256" key="7">
    <source>
        <dbReference type="ARBA" id="ARBA00023136"/>
    </source>
</evidence>
<evidence type="ECO:0000313" key="11">
    <source>
        <dbReference type="EMBL" id="KKY15743.1"/>
    </source>
</evidence>
<reference evidence="11 12" key="1">
    <citation type="submission" date="2015-05" db="EMBL/GenBank/DDBJ databases">
        <title>Distinctive expansion of gene families associated with plant cell wall degradation and secondary metabolism in the genomes of grapevine trunk pathogens.</title>
        <authorList>
            <person name="Lawrence D.P."/>
            <person name="Travadon R."/>
            <person name="Rolshausen P.E."/>
            <person name="Baumgartner K."/>
        </authorList>
    </citation>
    <scope>NUCLEOTIDE SEQUENCE [LARGE SCALE GENOMIC DNA]</scope>
    <source>
        <strain evidence="11">UCRPC4</strain>
    </source>
</reference>
<feature type="compositionally biased region" description="Basic and acidic residues" evidence="9">
    <location>
        <begin position="350"/>
        <end position="368"/>
    </location>
</feature>
<keyword evidence="4 10" id="KW-1133">Transmembrane helix</keyword>
<accession>A0A0G2FV19</accession>
<keyword evidence="7 10" id="KW-0472">Membrane</keyword>
<keyword evidence="6" id="KW-0496">Mitochondrion</keyword>
<keyword evidence="12" id="KW-1185">Reference proteome</keyword>
<evidence type="ECO:0000313" key="12">
    <source>
        <dbReference type="Proteomes" id="UP000053317"/>
    </source>
</evidence>
<evidence type="ECO:0000256" key="10">
    <source>
        <dbReference type="SAM" id="Phobius"/>
    </source>
</evidence>
<dbReference type="PANTHER" id="PTHR14360:SF12">
    <property type="entry name" value="MOZ PROTEIN REPRESENTS A CHROMATIN-ASSOCIATED ACETYLTRANSFERASE"/>
    <property type="match status" value="1"/>
</dbReference>
<dbReference type="GO" id="GO:0016020">
    <property type="term" value="C:membrane"/>
    <property type="evidence" value="ECO:0007669"/>
    <property type="project" value="UniProtKB-SubCell"/>
</dbReference>
<feature type="region of interest" description="Disordered" evidence="9">
    <location>
        <begin position="350"/>
        <end position="392"/>
    </location>
</feature>
<feature type="transmembrane region" description="Helical" evidence="10">
    <location>
        <begin position="324"/>
        <end position="341"/>
    </location>
</feature>
<comment type="caution">
    <text evidence="11">The sequence shown here is derived from an EMBL/GenBank/DDBJ whole genome shotgun (WGS) entry which is preliminary data.</text>
</comment>
<evidence type="ECO:0000256" key="6">
    <source>
        <dbReference type="ARBA" id="ARBA00023128"/>
    </source>
</evidence>
<dbReference type="EMBL" id="LCWF01000177">
    <property type="protein sequence ID" value="KKY15743.1"/>
    <property type="molecule type" value="Genomic_DNA"/>
</dbReference>
<reference evidence="11 12" key="2">
    <citation type="submission" date="2015-05" db="EMBL/GenBank/DDBJ databases">
        <authorList>
            <person name="Morales-Cruz A."/>
            <person name="Amrine K.C."/>
            <person name="Cantu D."/>
        </authorList>
    </citation>
    <scope>NUCLEOTIDE SEQUENCE [LARGE SCALE GENOMIC DNA]</scope>
    <source>
        <strain evidence="11">UCRPC4</strain>
    </source>
</reference>
<evidence type="ECO:0000256" key="1">
    <source>
        <dbReference type="ARBA" id="ARBA00004173"/>
    </source>
</evidence>
<gene>
    <name evidence="11" type="ORF">UCRPC4_g06179</name>
</gene>
<feature type="compositionally biased region" description="Polar residues" evidence="9">
    <location>
        <begin position="373"/>
        <end position="392"/>
    </location>
</feature>
<protein>
    <recommendedName>
        <fullName evidence="13">Moz protein represents a chromatin-associated acetyltransferase</fullName>
    </recommendedName>
</protein>
<keyword evidence="3 10" id="KW-0812">Transmembrane</keyword>
<dbReference type="GO" id="GO:0005739">
    <property type="term" value="C:mitochondrion"/>
    <property type="evidence" value="ECO:0007669"/>
    <property type="project" value="UniProtKB-SubCell"/>
</dbReference>
<feature type="region of interest" description="Disordered" evidence="9">
    <location>
        <begin position="19"/>
        <end position="155"/>
    </location>
</feature>
<feature type="compositionally biased region" description="Basic and acidic residues" evidence="9">
    <location>
        <begin position="71"/>
        <end position="96"/>
    </location>
</feature>
<dbReference type="InterPro" id="IPR024461">
    <property type="entry name" value="CCDC90-like"/>
</dbReference>
<evidence type="ECO:0000256" key="4">
    <source>
        <dbReference type="ARBA" id="ARBA00022989"/>
    </source>
</evidence>
<evidence type="ECO:0000256" key="9">
    <source>
        <dbReference type="SAM" id="MobiDB-lite"/>
    </source>
</evidence>
<comment type="subcellular location">
    <subcellularLocation>
        <location evidence="2">Membrane</location>
    </subcellularLocation>
    <subcellularLocation>
        <location evidence="1">Mitochondrion</location>
    </subcellularLocation>
</comment>
<evidence type="ECO:0000256" key="2">
    <source>
        <dbReference type="ARBA" id="ARBA00004370"/>
    </source>
</evidence>
<keyword evidence="5 8" id="KW-0175">Coiled coil</keyword>